<dbReference type="InterPro" id="IPR035959">
    <property type="entry name" value="RutC-like_sf"/>
</dbReference>
<dbReference type="AlphaFoldDB" id="A0A0D2HPR0"/>
<protein>
    <recommendedName>
        <fullName evidence="1">Endoribonuclease L-PSP/chorismate mutase-like domain-containing protein</fullName>
    </recommendedName>
</protein>
<comment type="caution">
    <text evidence="2">The sequence shown here is derived from an EMBL/GenBank/DDBJ whole genome shotgun (WGS) entry which is preliminary data.</text>
</comment>
<dbReference type="RefSeq" id="WP_044350667.1">
    <property type="nucleotide sequence ID" value="NZ_AZAC01000032.1"/>
</dbReference>
<gene>
    <name evidence="2" type="ORF">X474_19240</name>
</gene>
<dbReference type="PATRIC" id="fig|1429043.3.peg.4079"/>
<keyword evidence="3" id="KW-1185">Reference proteome</keyword>
<name>A0A0D2HPR0_9BACT</name>
<dbReference type="CDD" id="cd02199">
    <property type="entry name" value="YjgF_YER057c_UK114_like_1"/>
    <property type="match status" value="1"/>
</dbReference>
<organism evidence="2 3">
    <name type="scientific">Dethiosulfatarculus sandiegensis</name>
    <dbReference type="NCBI Taxonomy" id="1429043"/>
    <lineage>
        <taxon>Bacteria</taxon>
        <taxon>Pseudomonadati</taxon>
        <taxon>Thermodesulfobacteriota</taxon>
        <taxon>Desulfarculia</taxon>
        <taxon>Desulfarculales</taxon>
        <taxon>Desulfarculaceae</taxon>
        <taxon>Dethiosulfatarculus</taxon>
    </lineage>
</organism>
<dbReference type="InParanoid" id="A0A0D2HPR0"/>
<proteinExistence type="predicted"/>
<feature type="domain" description="Endoribonuclease L-PSP/chorismate mutase-like" evidence="1">
    <location>
        <begin position="6"/>
        <end position="147"/>
    </location>
</feature>
<dbReference type="Pfam" id="PF14588">
    <property type="entry name" value="YjgF_endoribonc"/>
    <property type="match status" value="1"/>
</dbReference>
<sequence>MTIEEKFSSMGLELPDPGSPMGNYLPVVVEDDWLYTSGASCIKDGRLIFQGQVGLDLTIEQGYEAARHTALCLLARIKQELGDLERLKRVVKVLGMVNCPPGFFEHPRVINGASDLLVELFGQAGRHARSAVGMTSLPGNCPVEIELIAKIKT</sequence>
<dbReference type="PANTHER" id="PTHR43760">
    <property type="entry name" value="ENDORIBONUCLEASE-RELATED"/>
    <property type="match status" value="1"/>
</dbReference>
<dbReference type="STRING" id="1429043.X474_19240"/>
<accession>A0A0D2HPR0</accession>
<dbReference type="Gene3D" id="3.30.1330.40">
    <property type="entry name" value="RutC-like"/>
    <property type="match status" value="1"/>
</dbReference>
<dbReference type="EMBL" id="AZAC01000032">
    <property type="protein sequence ID" value="KIX12468.1"/>
    <property type="molecule type" value="Genomic_DNA"/>
</dbReference>
<dbReference type="Proteomes" id="UP000032233">
    <property type="component" value="Unassembled WGS sequence"/>
</dbReference>
<evidence type="ECO:0000313" key="2">
    <source>
        <dbReference type="EMBL" id="KIX12468.1"/>
    </source>
</evidence>
<dbReference type="SUPFAM" id="SSF55298">
    <property type="entry name" value="YjgF-like"/>
    <property type="match status" value="1"/>
</dbReference>
<dbReference type="OrthoDB" id="9806350at2"/>
<evidence type="ECO:0000259" key="1">
    <source>
        <dbReference type="Pfam" id="PF14588"/>
    </source>
</evidence>
<reference evidence="2 3" key="1">
    <citation type="submission" date="2013-11" db="EMBL/GenBank/DDBJ databases">
        <title>Metagenomic analysis of a methanogenic consortium involved in long chain n-alkane degradation.</title>
        <authorList>
            <person name="Davidova I.A."/>
            <person name="Callaghan A.V."/>
            <person name="Wawrik B."/>
            <person name="Pruitt S."/>
            <person name="Marks C."/>
            <person name="Duncan K.E."/>
            <person name="Suflita J.M."/>
        </authorList>
    </citation>
    <scope>NUCLEOTIDE SEQUENCE [LARGE SCALE GENOMIC DNA]</scope>
    <source>
        <strain evidence="2 3">SPR</strain>
    </source>
</reference>
<dbReference type="PANTHER" id="PTHR43760:SF1">
    <property type="entry name" value="ENDORIBONUCLEASE L-PSP_CHORISMATE MUTASE-LIKE DOMAIN-CONTAINING PROTEIN"/>
    <property type="match status" value="1"/>
</dbReference>
<dbReference type="InterPro" id="IPR013813">
    <property type="entry name" value="Endoribo_LPSP/chorism_mut-like"/>
</dbReference>
<evidence type="ECO:0000313" key="3">
    <source>
        <dbReference type="Proteomes" id="UP000032233"/>
    </source>
</evidence>